<name>A0A5N6MIT2_9ASTR</name>
<proteinExistence type="predicted"/>
<evidence type="ECO:0000313" key="1">
    <source>
        <dbReference type="EMBL" id="KAD3640130.1"/>
    </source>
</evidence>
<dbReference type="AlphaFoldDB" id="A0A5N6MIT2"/>
<dbReference type="Proteomes" id="UP000326396">
    <property type="component" value="Linkage Group LG5"/>
</dbReference>
<dbReference type="EMBL" id="SZYD01000015">
    <property type="protein sequence ID" value="KAD3640130.1"/>
    <property type="molecule type" value="Genomic_DNA"/>
</dbReference>
<organism evidence="1 2">
    <name type="scientific">Mikania micrantha</name>
    <name type="common">bitter vine</name>
    <dbReference type="NCBI Taxonomy" id="192012"/>
    <lineage>
        <taxon>Eukaryota</taxon>
        <taxon>Viridiplantae</taxon>
        <taxon>Streptophyta</taxon>
        <taxon>Embryophyta</taxon>
        <taxon>Tracheophyta</taxon>
        <taxon>Spermatophyta</taxon>
        <taxon>Magnoliopsida</taxon>
        <taxon>eudicotyledons</taxon>
        <taxon>Gunneridae</taxon>
        <taxon>Pentapetalae</taxon>
        <taxon>asterids</taxon>
        <taxon>campanulids</taxon>
        <taxon>Asterales</taxon>
        <taxon>Asteraceae</taxon>
        <taxon>Asteroideae</taxon>
        <taxon>Heliantheae alliance</taxon>
        <taxon>Eupatorieae</taxon>
        <taxon>Mikania</taxon>
    </lineage>
</organism>
<reference evidence="1 2" key="1">
    <citation type="submission" date="2019-05" db="EMBL/GenBank/DDBJ databases">
        <title>Mikania micrantha, genome provides insights into the molecular mechanism of rapid growth.</title>
        <authorList>
            <person name="Liu B."/>
        </authorList>
    </citation>
    <scope>NUCLEOTIDE SEQUENCE [LARGE SCALE GENOMIC DNA]</scope>
    <source>
        <strain evidence="1">NLD-2019</strain>
        <tissue evidence="1">Leaf</tissue>
    </source>
</reference>
<sequence length="104" mass="11831">MSWWDGDFFFGQYSDVSRVAETYQEETGVQSSEATNTPVLPDLNEEVVGQTSECYAGEQSHSPQVAVKEEEADVVYQNIDWNTNEIFISVKELMVWVKSRALDN</sequence>
<comment type="caution">
    <text evidence="1">The sequence shown here is derived from an EMBL/GenBank/DDBJ whole genome shotgun (WGS) entry which is preliminary data.</text>
</comment>
<accession>A0A5N6MIT2</accession>
<evidence type="ECO:0000313" key="2">
    <source>
        <dbReference type="Proteomes" id="UP000326396"/>
    </source>
</evidence>
<gene>
    <name evidence="1" type="ORF">E3N88_29353</name>
</gene>
<keyword evidence="2" id="KW-1185">Reference proteome</keyword>
<protein>
    <submittedName>
        <fullName evidence="1">Uncharacterized protein</fullName>
    </submittedName>
</protein>